<dbReference type="KEGG" id="capn:CBG49_15020"/>
<protein>
    <submittedName>
        <fullName evidence="1">Uncharacterized protein</fullName>
    </submittedName>
</protein>
<proteinExistence type="predicted"/>
<accession>A0A1Z4BSM2</accession>
<evidence type="ECO:0000313" key="2">
    <source>
        <dbReference type="Proteomes" id="UP000197007"/>
    </source>
</evidence>
<keyword evidence="2" id="KW-1185">Reference proteome</keyword>
<evidence type="ECO:0000313" key="1">
    <source>
        <dbReference type="EMBL" id="ASF44297.1"/>
    </source>
</evidence>
<organism evidence="1 2">
    <name type="scientific">Capnocytophaga endodontalis</name>
    <dbReference type="NCBI Taxonomy" id="2708117"/>
    <lineage>
        <taxon>Bacteria</taxon>
        <taxon>Pseudomonadati</taxon>
        <taxon>Bacteroidota</taxon>
        <taxon>Flavobacteriia</taxon>
        <taxon>Flavobacteriales</taxon>
        <taxon>Flavobacteriaceae</taxon>
        <taxon>Capnocytophaga</taxon>
    </lineage>
</organism>
<dbReference type="EMBL" id="CP022022">
    <property type="protein sequence ID" value="ASF44297.1"/>
    <property type="molecule type" value="Genomic_DNA"/>
</dbReference>
<reference evidence="2" key="1">
    <citation type="submission" date="2017-06" db="EMBL/GenBank/DDBJ databases">
        <title>Complete genome sequence of Capnocytophaga sp. KCOM 1579 (=ChDC OS43) isolated from a human refractory periapical abscess lesion.</title>
        <authorList>
            <person name="Kook J.-K."/>
            <person name="Park S.-N."/>
            <person name="Lim Y.K."/>
            <person name="Roh H."/>
        </authorList>
    </citation>
    <scope>NUCLEOTIDE SEQUENCE [LARGE SCALE GENOMIC DNA]</scope>
    <source>
        <strain evidence="2">ChDC OS43</strain>
    </source>
</reference>
<dbReference type="InterPro" id="IPR011044">
    <property type="entry name" value="Quino_amine_DH_bsu"/>
</dbReference>
<sequence>MLIEKYTETLTNPLLPEAFQFLKRKDIFAIDYEHQQIGVCNESEGFSLYTFEKELLWEINKPIVGALLAIERQQIWLAQRHDAEHITVWVYDLQGKALASMPMDDEIYDANIELKALPNNKVVITFYGGQDGCMSYLLSFENEKLKVAKQLPNDVDFCCMLNEKEAVFTNFYEAELYVMNYPSLKTLKKHHFSEDWGAVAQPFKGDKILITDMYCNRHYILDVSTLTVEDEIIFKGFEPYQDEVEEFLVSDIDELHYHNGQLIGGYTEVDSERNAIYHWLISKLEN</sequence>
<dbReference type="AlphaFoldDB" id="A0A1Z4BSM2"/>
<name>A0A1Z4BSM2_9FLAO</name>
<dbReference type="SUPFAM" id="SSF50969">
    <property type="entry name" value="YVTN repeat-like/Quinoprotein amine dehydrogenase"/>
    <property type="match status" value="1"/>
</dbReference>
<dbReference type="Proteomes" id="UP000197007">
    <property type="component" value="Chromosome"/>
</dbReference>
<gene>
    <name evidence="1" type="ORF">CBG49_15020</name>
</gene>
<dbReference type="RefSeq" id="WP_088595125.1">
    <property type="nucleotide sequence ID" value="NZ_CP022022.1"/>
</dbReference>